<dbReference type="Gene3D" id="3.90.226.10">
    <property type="entry name" value="2-enoyl-CoA Hydratase, Chain A, domain 1"/>
    <property type="match status" value="1"/>
</dbReference>
<dbReference type="SUPFAM" id="SSF52096">
    <property type="entry name" value="ClpP/crotonase"/>
    <property type="match status" value="1"/>
</dbReference>
<dbReference type="EMBL" id="KN847500">
    <property type="protein sequence ID" value="KIW10531.1"/>
    <property type="molecule type" value="Genomic_DNA"/>
</dbReference>
<dbReference type="AlphaFoldDB" id="A0A0D1Y6P8"/>
<dbReference type="InterPro" id="IPR052766">
    <property type="entry name" value="S41A_metabolite_peptidase"/>
</dbReference>
<dbReference type="Proteomes" id="UP000053328">
    <property type="component" value="Unassembled WGS sequence"/>
</dbReference>
<name>A0A0D1Y6P8_9EURO</name>
<dbReference type="PANTHER" id="PTHR37049:SF4">
    <property type="entry name" value="RHODANESE DOMAIN-CONTAINING PROTEIN"/>
    <property type="match status" value="1"/>
</dbReference>
<feature type="domain" description="CPAF-like PDZ" evidence="3">
    <location>
        <begin position="237"/>
        <end position="334"/>
    </location>
</feature>
<protein>
    <recommendedName>
        <fullName evidence="3">CPAF-like PDZ domain-containing protein</fullName>
    </recommendedName>
</protein>
<sequence>MRLSFIAACHLVATTVLAHQTPLVPSLSPEPCAQVSAVVSASSASYLAANPTGTTPPSTSTATVDGALFHACLQSIPLNQSAALDLIHALEPYIELQSTLEYLSAPPGDDWQHPPVDIKASLRSLADDVVSGRYISEYSFQTSLYKTFLSAHDAHFNFIPDLFGVGSFKIPGASLVSVVSQDPSPHPHSDSISQSEGKHRWVEVYFVSDVLEIIVDADDEINAIPMLSWIDGSKRHANAHAQDPSLIASINGVPVSDFLLSMSLNQSSAIPFHDPHAAYNFLFFEISQLNDFDLSAKQGAFPNPVFYPGPETVFGFANGTTVRIQTVAEVHVGFDGVYDGRSAYEKFCHQKKKKKNMSEIVSQSTSIAAEVASDTQVYLNSSKGDDDEHQHEHLRPAPPAESGSEYFITTLPFYPPSPIVTDKKGRMTGYFLEDDGFNDTAVLAILDFSVMDDDDDDDDDTSAGFQHTLAKFLDKCKFNSGASPRTKLILDLFGNGGGTLELGVDAARRIFPNVGYEVYGNMRASNVLRDLGVGYDEYSGRASRTGRTSGTTQDHHAKDEDTGPHDRGESGTGTGSLFDVRSLLDVDGTAWSSWDDFYSYRDGRRDSCMTDRNGECGTGGQGLRQVTAPFRINCTATAPRGIQRRMAVEEEEEDQDEHGDEDGPIPTKPVFEPENVVVLTDGFCGSTCAVFVELLLSTHIRTAGTSGEGTGRGPGTVRSVVVGGIPTAADHGSLTRSAGGREMEMQVVGTTKGAAFWSFSEILDVARQKTKNETSGAAAAAATTTILEDEDQHRLNGSGFRFTDLPLRRTWNPGAAGVNGVNHLRYDTCQEDEKMRRRSMVPLQFVRTEADLRIFPTKETVVDKRALWRRVREVGFRE</sequence>
<dbReference type="STRING" id="91928.A0A0D1Y6P8"/>
<dbReference type="InterPro" id="IPR029045">
    <property type="entry name" value="ClpP/crotonase-like_dom_sf"/>
</dbReference>
<keyword evidence="5" id="KW-1185">Reference proteome</keyword>
<organism evidence="4 5">
    <name type="scientific">Exophiala spinifera</name>
    <dbReference type="NCBI Taxonomy" id="91928"/>
    <lineage>
        <taxon>Eukaryota</taxon>
        <taxon>Fungi</taxon>
        <taxon>Dikarya</taxon>
        <taxon>Ascomycota</taxon>
        <taxon>Pezizomycotina</taxon>
        <taxon>Eurotiomycetes</taxon>
        <taxon>Chaetothyriomycetidae</taxon>
        <taxon>Chaetothyriales</taxon>
        <taxon>Herpotrichiellaceae</taxon>
        <taxon>Exophiala</taxon>
    </lineage>
</organism>
<feature type="compositionally biased region" description="Basic and acidic residues" evidence="1">
    <location>
        <begin position="553"/>
        <end position="569"/>
    </location>
</feature>
<dbReference type="PANTHER" id="PTHR37049">
    <property type="entry name" value="PEPTIDASE S41 FAMILY PROTEIN"/>
    <property type="match status" value="1"/>
</dbReference>
<accession>A0A0D1Y6P8</accession>
<dbReference type="GeneID" id="27338578"/>
<feature type="compositionally biased region" description="Low complexity" evidence="1">
    <location>
        <begin position="540"/>
        <end position="552"/>
    </location>
</feature>
<dbReference type="InterPro" id="IPR056186">
    <property type="entry name" value="PDZ_CPAF-rel"/>
</dbReference>
<proteinExistence type="predicted"/>
<evidence type="ECO:0000259" key="3">
    <source>
        <dbReference type="Pfam" id="PF23658"/>
    </source>
</evidence>
<feature type="compositionally biased region" description="Basic and acidic residues" evidence="1">
    <location>
        <begin position="383"/>
        <end position="395"/>
    </location>
</feature>
<evidence type="ECO:0000256" key="1">
    <source>
        <dbReference type="SAM" id="MobiDB-lite"/>
    </source>
</evidence>
<keyword evidence="2" id="KW-0732">Signal</keyword>
<evidence type="ECO:0000313" key="4">
    <source>
        <dbReference type="EMBL" id="KIW10531.1"/>
    </source>
</evidence>
<feature type="region of interest" description="Disordered" evidence="1">
    <location>
        <begin position="379"/>
        <end position="401"/>
    </location>
</feature>
<feature type="chain" id="PRO_5002236879" description="CPAF-like PDZ domain-containing protein" evidence="2">
    <location>
        <begin position="19"/>
        <end position="878"/>
    </location>
</feature>
<evidence type="ECO:0000313" key="5">
    <source>
        <dbReference type="Proteomes" id="UP000053328"/>
    </source>
</evidence>
<gene>
    <name evidence="4" type="ORF">PV08_11495</name>
</gene>
<dbReference type="HOGENOM" id="CLU_014251_1_1_1"/>
<feature type="region of interest" description="Disordered" evidence="1">
    <location>
        <begin position="642"/>
        <end position="670"/>
    </location>
</feature>
<dbReference type="OrthoDB" id="27214at2759"/>
<dbReference type="Pfam" id="PF23658">
    <property type="entry name" value="PDZ_CPAF_rel"/>
    <property type="match status" value="1"/>
</dbReference>
<feature type="region of interest" description="Disordered" evidence="1">
    <location>
        <begin position="539"/>
        <end position="577"/>
    </location>
</feature>
<reference evidence="4 5" key="1">
    <citation type="submission" date="2015-01" db="EMBL/GenBank/DDBJ databases">
        <title>The Genome Sequence of Exophiala spinifera CBS89968.</title>
        <authorList>
            <consortium name="The Broad Institute Genomics Platform"/>
            <person name="Cuomo C."/>
            <person name="de Hoog S."/>
            <person name="Gorbushina A."/>
            <person name="Stielow B."/>
            <person name="Teixiera M."/>
            <person name="Abouelleil A."/>
            <person name="Chapman S.B."/>
            <person name="Priest M."/>
            <person name="Young S.K."/>
            <person name="Wortman J."/>
            <person name="Nusbaum C."/>
            <person name="Birren B."/>
        </authorList>
    </citation>
    <scope>NUCLEOTIDE SEQUENCE [LARGE SCALE GENOMIC DNA]</scope>
    <source>
        <strain evidence="4 5">CBS 89968</strain>
    </source>
</reference>
<feature type="compositionally biased region" description="Acidic residues" evidence="1">
    <location>
        <begin position="649"/>
        <end position="663"/>
    </location>
</feature>
<dbReference type="VEuPathDB" id="FungiDB:PV08_11495"/>
<feature type="signal peptide" evidence="2">
    <location>
        <begin position="1"/>
        <end position="18"/>
    </location>
</feature>
<evidence type="ECO:0000256" key="2">
    <source>
        <dbReference type="SAM" id="SignalP"/>
    </source>
</evidence>
<dbReference type="RefSeq" id="XP_016230747.1">
    <property type="nucleotide sequence ID" value="XM_016385803.1"/>
</dbReference>